<evidence type="ECO:0000313" key="4">
    <source>
        <dbReference type="EMBL" id="AIE95515.1"/>
    </source>
</evidence>
<organism evidence="4">
    <name type="scientific">uncultured marine thaumarchaeote AD1000_66_F10</name>
    <dbReference type="NCBI Taxonomy" id="1455930"/>
    <lineage>
        <taxon>Archaea</taxon>
        <taxon>Nitrososphaerota</taxon>
        <taxon>environmental samples</taxon>
    </lineage>
</organism>
<dbReference type="EMBL" id="KF900454">
    <property type="protein sequence ID" value="AIE95515.1"/>
    <property type="molecule type" value="Genomic_DNA"/>
</dbReference>
<reference evidence="4" key="1">
    <citation type="journal article" date="2014" name="Genome Biol. Evol.">
        <title>Pangenome evidence for extensive interdomain horizontal transfer affecting lineage core and shell genes in uncultured planktonic thaumarchaeota and euryarchaeota.</title>
        <authorList>
            <person name="Deschamps P."/>
            <person name="Zivanovic Y."/>
            <person name="Moreira D."/>
            <person name="Rodriguez-Valera F."/>
            <person name="Lopez-Garcia P."/>
        </authorList>
    </citation>
    <scope>NUCLEOTIDE SEQUENCE</scope>
</reference>
<accession>A0A075FV37</accession>
<evidence type="ECO:0000256" key="1">
    <source>
        <dbReference type="ARBA" id="ARBA00022729"/>
    </source>
</evidence>
<proteinExistence type="predicted"/>
<evidence type="ECO:0000256" key="2">
    <source>
        <dbReference type="SAM" id="Phobius"/>
    </source>
</evidence>
<name>A0A075FV37_9ARCH</name>
<protein>
    <submittedName>
        <fullName evidence="4">TRF2 domain-containing protein</fullName>
    </submittedName>
</protein>
<sequence>MVGFATVLAIGIVIGSISVSMIIFWDSQTISKFSEYGDEIKVGDVKFDVQYVTNYEFLEKDKAQQEFQELYIETGPNPGLLSQSSEIPEGVYFQIQITATNTGNETVELTGGQFFLYDINNKKHKAKFIGYGENELTVLELEPNNPITVTTQFDIQYDDEMRYTVGIIPDRYGLQDSQEMAFICVKNC</sequence>
<keyword evidence="2" id="KW-1133">Transmembrane helix</keyword>
<dbReference type="InterPro" id="IPR029051">
    <property type="entry name" value="DUF4352"/>
</dbReference>
<keyword evidence="2" id="KW-0472">Membrane</keyword>
<dbReference type="InterPro" id="IPR029050">
    <property type="entry name" value="Immunoprotect_excell_Ig-like"/>
</dbReference>
<evidence type="ECO:0000259" key="3">
    <source>
        <dbReference type="Pfam" id="PF11611"/>
    </source>
</evidence>
<feature type="domain" description="DUF4352" evidence="3">
    <location>
        <begin position="35"/>
        <end position="164"/>
    </location>
</feature>
<keyword evidence="2" id="KW-0812">Transmembrane</keyword>
<keyword evidence="1" id="KW-0732">Signal</keyword>
<dbReference type="Pfam" id="PF11611">
    <property type="entry name" value="DUF4352"/>
    <property type="match status" value="1"/>
</dbReference>
<dbReference type="AlphaFoldDB" id="A0A075FV37"/>
<dbReference type="Gene3D" id="2.60.40.1240">
    <property type="match status" value="1"/>
</dbReference>
<feature type="transmembrane region" description="Helical" evidence="2">
    <location>
        <begin position="6"/>
        <end position="25"/>
    </location>
</feature>